<evidence type="ECO:0000256" key="5">
    <source>
        <dbReference type="SAM" id="Phobius"/>
    </source>
</evidence>
<dbReference type="InterPro" id="IPR007016">
    <property type="entry name" value="O-antigen_ligase-rel_domated"/>
</dbReference>
<keyword evidence="7" id="KW-0436">Ligase</keyword>
<dbReference type="OrthoDB" id="9806320at2"/>
<dbReference type="RefSeq" id="WP_072908503.1">
    <property type="nucleotide sequence ID" value="NZ_FRAI01000033.1"/>
</dbReference>
<dbReference type="GO" id="GO:0016874">
    <property type="term" value="F:ligase activity"/>
    <property type="evidence" value="ECO:0007669"/>
    <property type="project" value="UniProtKB-KW"/>
</dbReference>
<reference evidence="8" key="1">
    <citation type="submission" date="2016-11" db="EMBL/GenBank/DDBJ databases">
        <authorList>
            <person name="Varghese N."/>
            <person name="Submissions S."/>
        </authorList>
    </citation>
    <scope>NUCLEOTIDE SEQUENCE [LARGE SCALE GENOMIC DNA]</scope>
    <source>
        <strain evidence="8">DSM 14826</strain>
    </source>
</reference>
<feature type="transmembrane region" description="Helical" evidence="5">
    <location>
        <begin position="130"/>
        <end position="151"/>
    </location>
</feature>
<dbReference type="InterPro" id="IPR051533">
    <property type="entry name" value="WaaL-like"/>
</dbReference>
<name>A0A1M6RK01_9FIRM</name>
<feature type="transmembrane region" description="Helical" evidence="5">
    <location>
        <begin position="163"/>
        <end position="182"/>
    </location>
</feature>
<evidence type="ECO:0000313" key="8">
    <source>
        <dbReference type="Proteomes" id="UP000243547"/>
    </source>
</evidence>
<evidence type="ECO:0000256" key="3">
    <source>
        <dbReference type="ARBA" id="ARBA00022989"/>
    </source>
</evidence>
<dbReference type="Pfam" id="PF04932">
    <property type="entry name" value="Wzy_C"/>
    <property type="match status" value="1"/>
</dbReference>
<dbReference type="PANTHER" id="PTHR37422:SF13">
    <property type="entry name" value="LIPOPOLYSACCHARIDE BIOSYNTHESIS PROTEIN PA4999-RELATED"/>
    <property type="match status" value="1"/>
</dbReference>
<keyword evidence="4 5" id="KW-0472">Membrane</keyword>
<dbReference type="GO" id="GO:0016020">
    <property type="term" value="C:membrane"/>
    <property type="evidence" value="ECO:0007669"/>
    <property type="project" value="UniProtKB-SubCell"/>
</dbReference>
<feature type="transmembrane region" description="Helical" evidence="5">
    <location>
        <begin position="228"/>
        <end position="248"/>
    </location>
</feature>
<organism evidence="7 8">
    <name type="scientific">Anaerobranca californiensis DSM 14826</name>
    <dbReference type="NCBI Taxonomy" id="1120989"/>
    <lineage>
        <taxon>Bacteria</taxon>
        <taxon>Bacillati</taxon>
        <taxon>Bacillota</taxon>
        <taxon>Clostridia</taxon>
        <taxon>Eubacteriales</taxon>
        <taxon>Proteinivoracaceae</taxon>
        <taxon>Anaerobranca</taxon>
    </lineage>
</organism>
<proteinExistence type="predicted"/>
<feature type="transmembrane region" description="Helical" evidence="5">
    <location>
        <begin position="9"/>
        <end position="26"/>
    </location>
</feature>
<feature type="transmembrane region" description="Helical" evidence="5">
    <location>
        <begin position="93"/>
        <end position="118"/>
    </location>
</feature>
<feature type="transmembrane region" description="Helical" evidence="5">
    <location>
        <begin position="67"/>
        <end position="87"/>
    </location>
</feature>
<keyword evidence="8" id="KW-1185">Reference proteome</keyword>
<feature type="transmembrane region" description="Helical" evidence="5">
    <location>
        <begin position="194"/>
        <end position="222"/>
    </location>
</feature>
<dbReference type="EMBL" id="FRAI01000033">
    <property type="protein sequence ID" value="SHK32749.1"/>
    <property type="molecule type" value="Genomic_DNA"/>
</dbReference>
<feature type="domain" description="O-antigen ligase-related" evidence="6">
    <location>
        <begin position="192"/>
        <end position="320"/>
    </location>
</feature>
<keyword evidence="2 5" id="KW-0812">Transmembrane</keyword>
<evidence type="ECO:0000256" key="2">
    <source>
        <dbReference type="ARBA" id="ARBA00022692"/>
    </source>
</evidence>
<evidence type="ECO:0000256" key="1">
    <source>
        <dbReference type="ARBA" id="ARBA00004141"/>
    </source>
</evidence>
<dbReference type="AlphaFoldDB" id="A0A1M6RK01"/>
<dbReference type="STRING" id="1120989.SAMN02745227_02056"/>
<feature type="transmembrane region" description="Helical" evidence="5">
    <location>
        <begin position="344"/>
        <end position="372"/>
    </location>
</feature>
<sequence length="382" mass="43562">MDFKIKKSFLYNTILYLIVILSFISYEYSLYRSSYDRIISIIIMLGVVAFLVGMTEKKYKIIFFHNVAKNNALAILSILLILSMLISSLKFGYVSFLGLARILLMITSIYIFYLFIPSLISDIDDKVKKLIILITLFSIIAIIIALNGSFFNYKATHYPRVSSIFFDPNYFAVIAGVGLILSMHKKGIYRWVSIINLLALIYSGSRGTMLSLAIVLVGFYYYRKKPNIKTILIFIILMFIGYQFFIYLQNSGFLRTYQGFSGRESLWKISFELMMQEPLWGYGTDAIADMLSKRGISNVSTHNAYLDFILAHGLIPFLLYSMVILKGIYMGYVKEIDSSIMKCIFFLLINANSISINLGGVGATSLMLTLFLGYSNLQRTKI</sequence>
<evidence type="ECO:0000313" key="7">
    <source>
        <dbReference type="EMBL" id="SHK32749.1"/>
    </source>
</evidence>
<dbReference type="Proteomes" id="UP000243547">
    <property type="component" value="Unassembled WGS sequence"/>
</dbReference>
<evidence type="ECO:0000256" key="4">
    <source>
        <dbReference type="ARBA" id="ARBA00023136"/>
    </source>
</evidence>
<accession>A0A1M6RK01</accession>
<protein>
    <submittedName>
        <fullName evidence="7">O-antigen ligase like membrane protein</fullName>
    </submittedName>
</protein>
<dbReference type="PANTHER" id="PTHR37422">
    <property type="entry name" value="TEICHURONIC ACID BIOSYNTHESIS PROTEIN TUAE"/>
    <property type="match status" value="1"/>
</dbReference>
<keyword evidence="3 5" id="KW-1133">Transmembrane helix</keyword>
<feature type="transmembrane region" description="Helical" evidence="5">
    <location>
        <begin position="38"/>
        <end position="55"/>
    </location>
</feature>
<gene>
    <name evidence="7" type="ORF">SAMN02745227_02056</name>
</gene>
<feature type="transmembrane region" description="Helical" evidence="5">
    <location>
        <begin position="304"/>
        <end position="324"/>
    </location>
</feature>
<comment type="subcellular location">
    <subcellularLocation>
        <location evidence="1">Membrane</location>
        <topology evidence="1">Multi-pass membrane protein</topology>
    </subcellularLocation>
</comment>
<evidence type="ECO:0000259" key="6">
    <source>
        <dbReference type="Pfam" id="PF04932"/>
    </source>
</evidence>